<name>A0A4P6JJZ2_KTERU</name>
<proteinExistence type="predicted"/>
<dbReference type="GO" id="GO:0016747">
    <property type="term" value="F:acyltransferase activity, transferring groups other than amino-acyl groups"/>
    <property type="evidence" value="ECO:0007669"/>
    <property type="project" value="InterPro"/>
</dbReference>
<dbReference type="Proteomes" id="UP000290365">
    <property type="component" value="Chromosome"/>
</dbReference>
<dbReference type="InterPro" id="IPR000182">
    <property type="entry name" value="GNAT_dom"/>
</dbReference>
<dbReference type="EMBL" id="CP035758">
    <property type="protein sequence ID" value="QBD75363.1"/>
    <property type="molecule type" value="Genomic_DNA"/>
</dbReference>
<reference evidence="2 3" key="1">
    <citation type="submission" date="2019-01" db="EMBL/GenBank/DDBJ databases">
        <title>Ktedonosporobacter rubrisoli SCAWS-G2.</title>
        <authorList>
            <person name="Huang Y."/>
            <person name="Yan B."/>
        </authorList>
    </citation>
    <scope>NUCLEOTIDE SEQUENCE [LARGE SCALE GENOMIC DNA]</scope>
    <source>
        <strain evidence="2 3">SCAWS-G2</strain>
    </source>
</reference>
<gene>
    <name evidence="2" type="ORF">EPA93_04845</name>
</gene>
<keyword evidence="3" id="KW-1185">Reference proteome</keyword>
<evidence type="ECO:0000259" key="1">
    <source>
        <dbReference type="PROSITE" id="PS51186"/>
    </source>
</evidence>
<accession>A0A4P6JJZ2</accession>
<dbReference type="PROSITE" id="PS51186">
    <property type="entry name" value="GNAT"/>
    <property type="match status" value="1"/>
</dbReference>
<sequence>MIVCETERLLVRYLRDEDFEDFYAICSDPVVTRYVGEGTPLSAEQTRQWLQISKENYRIRGYGCFAIIQRKDCQFIGFGGIARPSDKEQVEIIYAFKQPCWGQGLATEFARALLISCFERWKFPRIEATIYPQNQASARVLEKAGMQFVHTFIDEDGQPVSLYALDNPVRAAS</sequence>
<keyword evidence="2" id="KW-0808">Transferase</keyword>
<dbReference type="AlphaFoldDB" id="A0A4P6JJZ2"/>
<dbReference type="PANTHER" id="PTHR43792:SF1">
    <property type="entry name" value="N-ACETYLTRANSFERASE DOMAIN-CONTAINING PROTEIN"/>
    <property type="match status" value="1"/>
</dbReference>
<evidence type="ECO:0000313" key="3">
    <source>
        <dbReference type="Proteomes" id="UP000290365"/>
    </source>
</evidence>
<dbReference type="RefSeq" id="WP_129885962.1">
    <property type="nucleotide sequence ID" value="NZ_CP035758.1"/>
</dbReference>
<dbReference type="OrthoDB" id="9798081at2"/>
<dbReference type="SUPFAM" id="SSF55729">
    <property type="entry name" value="Acyl-CoA N-acyltransferases (Nat)"/>
    <property type="match status" value="1"/>
</dbReference>
<dbReference type="InterPro" id="IPR016181">
    <property type="entry name" value="Acyl_CoA_acyltransferase"/>
</dbReference>
<dbReference type="Pfam" id="PF13302">
    <property type="entry name" value="Acetyltransf_3"/>
    <property type="match status" value="1"/>
</dbReference>
<dbReference type="PANTHER" id="PTHR43792">
    <property type="entry name" value="GNAT FAMILY, PUTATIVE (AFU_ORTHOLOGUE AFUA_3G00765)-RELATED-RELATED"/>
    <property type="match status" value="1"/>
</dbReference>
<organism evidence="2 3">
    <name type="scientific">Ktedonosporobacter rubrisoli</name>
    <dbReference type="NCBI Taxonomy" id="2509675"/>
    <lineage>
        <taxon>Bacteria</taxon>
        <taxon>Bacillati</taxon>
        <taxon>Chloroflexota</taxon>
        <taxon>Ktedonobacteria</taxon>
        <taxon>Ktedonobacterales</taxon>
        <taxon>Ktedonosporobacteraceae</taxon>
        <taxon>Ktedonosporobacter</taxon>
    </lineage>
</organism>
<feature type="domain" description="N-acetyltransferase" evidence="1">
    <location>
        <begin position="9"/>
        <end position="168"/>
    </location>
</feature>
<dbReference type="KEGG" id="kbs:EPA93_04845"/>
<dbReference type="Gene3D" id="3.40.630.30">
    <property type="match status" value="1"/>
</dbReference>
<evidence type="ECO:0000313" key="2">
    <source>
        <dbReference type="EMBL" id="QBD75363.1"/>
    </source>
</evidence>
<dbReference type="InterPro" id="IPR051531">
    <property type="entry name" value="N-acetyltransferase"/>
</dbReference>
<protein>
    <submittedName>
        <fullName evidence="2">N-acetyltransferase</fullName>
    </submittedName>
</protein>